<feature type="domain" description="Ig-like" evidence="14">
    <location>
        <begin position="30"/>
        <end position="122"/>
    </location>
</feature>
<dbReference type="Proteomes" id="UP000242450">
    <property type="component" value="Chromosome 9"/>
</dbReference>
<dbReference type="PANTHER" id="PTHR13771">
    <property type="entry name" value="INTERCELLULAR ADHESION MOLECULE"/>
    <property type="match status" value="1"/>
</dbReference>
<dbReference type="InterPro" id="IPR003599">
    <property type="entry name" value="Ig_sub"/>
</dbReference>
<keyword evidence="11" id="KW-0393">Immunoglobulin domain</keyword>
<keyword evidence="9" id="KW-1015">Disulfide bond</keyword>
<keyword evidence="6" id="KW-0130">Cell adhesion</keyword>
<evidence type="ECO:0000313" key="16">
    <source>
        <dbReference type="Proteomes" id="UP000242450"/>
    </source>
</evidence>
<dbReference type="InterPro" id="IPR047012">
    <property type="entry name" value="ICAM_VCAM"/>
</dbReference>
<name>A0A212D2K1_CEREH</name>
<dbReference type="GO" id="GO:0005178">
    <property type="term" value="F:integrin binding"/>
    <property type="evidence" value="ECO:0007669"/>
    <property type="project" value="InterPro"/>
</dbReference>
<feature type="chain" id="PRO_5013075251" evidence="13">
    <location>
        <begin position="29"/>
        <end position="406"/>
    </location>
</feature>
<dbReference type="InterPro" id="IPR036179">
    <property type="entry name" value="Ig-like_dom_sf"/>
</dbReference>
<dbReference type="EMBL" id="MKHE01000009">
    <property type="protein sequence ID" value="OWK12324.1"/>
    <property type="molecule type" value="Genomic_DNA"/>
</dbReference>
<evidence type="ECO:0000256" key="4">
    <source>
        <dbReference type="ARBA" id="ARBA00022729"/>
    </source>
</evidence>
<comment type="caution">
    <text evidence="15">The sequence shown here is derived from an EMBL/GenBank/DDBJ whole genome shotgun (WGS) entry which is preliminary data.</text>
</comment>
<dbReference type="FunFam" id="2.60.40.10:FF:000338">
    <property type="entry name" value="intercellular adhesion molecule 5"/>
    <property type="match status" value="1"/>
</dbReference>
<dbReference type="GO" id="GO:0005886">
    <property type="term" value="C:plasma membrane"/>
    <property type="evidence" value="ECO:0007669"/>
    <property type="project" value="TreeGrafter"/>
</dbReference>
<evidence type="ECO:0000256" key="9">
    <source>
        <dbReference type="ARBA" id="ARBA00023157"/>
    </source>
</evidence>
<dbReference type="Gene3D" id="2.60.40.10">
    <property type="entry name" value="Immunoglobulins"/>
    <property type="match status" value="3"/>
</dbReference>
<keyword evidence="5" id="KW-0677">Repeat</keyword>
<dbReference type="SMART" id="SM00409">
    <property type="entry name" value="IG"/>
    <property type="match status" value="2"/>
</dbReference>
<evidence type="ECO:0000256" key="13">
    <source>
        <dbReference type="SAM" id="SignalP"/>
    </source>
</evidence>
<dbReference type="SUPFAM" id="SSF48726">
    <property type="entry name" value="Immunoglobulin"/>
    <property type="match status" value="3"/>
</dbReference>
<keyword evidence="4 13" id="KW-0732">Signal</keyword>
<dbReference type="PANTHER" id="PTHR13771:SF17">
    <property type="entry name" value="INTERCELLULAR ADHESION MOLECULE 3"/>
    <property type="match status" value="1"/>
</dbReference>
<evidence type="ECO:0000256" key="12">
    <source>
        <dbReference type="SAM" id="Phobius"/>
    </source>
</evidence>
<dbReference type="GO" id="GO:0098609">
    <property type="term" value="P:cell-cell adhesion"/>
    <property type="evidence" value="ECO:0007669"/>
    <property type="project" value="InterPro"/>
</dbReference>
<dbReference type="CDD" id="cd00096">
    <property type="entry name" value="Ig"/>
    <property type="match status" value="1"/>
</dbReference>
<evidence type="ECO:0000256" key="10">
    <source>
        <dbReference type="ARBA" id="ARBA00023180"/>
    </source>
</evidence>
<dbReference type="InterPro" id="IPR003987">
    <property type="entry name" value="ICAM_VCAM_N"/>
</dbReference>
<organism evidence="15 16">
    <name type="scientific">Cervus elaphus hippelaphus</name>
    <name type="common">European red deer</name>
    <dbReference type="NCBI Taxonomy" id="46360"/>
    <lineage>
        <taxon>Eukaryota</taxon>
        <taxon>Metazoa</taxon>
        <taxon>Chordata</taxon>
        <taxon>Craniata</taxon>
        <taxon>Vertebrata</taxon>
        <taxon>Euteleostomi</taxon>
        <taxon>Mammalia</taxon>
        <taxon>Eutheria</taxon>
        <taxon>Laurasiatheria</taxon>
        <taxon>Artiodactyla</taxon>
        <taxon>Ruminantia</taxon>
        <taxon>Pecora</taxon>
        <taxon>Cervidae</taxon>
        <taxon>Cervinae</taxon>
        <taxon>Cervus</taxon>
    </lineage>
</organism>
<evidence type="ECO:0000259" key="14">
    <source>
        <dbReference type="PROSITE" id="PS50835"/>
    </source>
</evidence>
<evidence type="ECO:0000256" key="2">
    <source>
        <dbReference type="ARBA" id="ARBA00022553"/>
    </source>
</evidence>
<dbReference type="PROSITE" id="PS50835">
    <property type="entry name" value="IG_LIKE"/>
    <property type="match status" value="1"/>
</dbReference>
<dbReference type="FunFam" id="2.60.40.10:FF:002232">
    <property type="entry name" value="Intercellular adhesion molecule 3"/>
    <property type="match status" value="1"/>
</dbReference>
<accession>A0A212D2K1</accession>
<keyword evidence="7 12" id="KW-1133">Transmembrane helix</keyword>
<feature type="signal peptide" evidence="13">
    <location>
        <begin position="1"/>
        <end position="28"/>
    </location>
</feature>
<dbReference type="InterPro" id="IPR007110">
    <property type="entry name" value="Ig-like_dom"/>
</dbReference>
<dbReference type="PRINTS" id="PR01472">
    <property type="entry name" value="ICAMVCAM1"/>
</dbReference>
<keyword evidence="2" id="KW-0597">Phosphoprotein</keyword>
<keyword evidence="16" id="KW-1185">Reference proteome</keyword>
<evidence type="ECO:0000256" key="1">
    <source>
        <dbReference type="ARBA" id="ARBA00004479"/>
    </source>
</evidence>
<evidence type="ECO:0000256" key="5">
    <source>
        <dbReference type="ARBA" id="ARBA00022737"/>
    </source>
</evidence>
<dbReference type="CDD" id="cd12087">
    <property type="entry name" value="TM_EGFR-like"/>
    <property type="match status" value="1"/>
</dbReference>
<evidence type="ECO:0000256" key="3">
    <source>
        <dbReference type="ARBA" id="ARBA00022692"/>
    </source>
</evidence>
<reference evidence="15 16" key="1">
    <citation type="journal article" date="2018" name="Mol. Genet. Genomics">
        <title>The red deer Cervus elaphus genome CerEla1.0: sequencing, annotating, genes, and chromosomes.</title>
        <authorList>
            <person name="Bana N.A."/>
            <person name="Nyiri A."/>
            <person name="Nagy J."/>
            <person name="Frank K."/>
            <person name="Nagy T."/>
            <person name="Steger V."/>
            <person name="Schiller M."/>
            <person name="Lakatos P."/>
            <person name="Sugar L."/>
            <person name="Horn P."/>
            <person name="Barta E."/>
            <person name="Orosz L."/>
        </authorList>
    </citation>
    <scope>NUCLEOTIDE SEQUENCE [LARGE SCALE GENOMIC DNA]</scope>
    <source>
        <strain evidence="15">Hungarian</strain>
    </source>
</reference>
<dbReference type="OrthoDB" id="6250964at2759"/>
<keyword evidence="10" id="KW-0325">Glycoprotein</keyword>
<dbReference type="InterPro" id="IPR003988">
    <property type="entry name" value="ICAM"/>
</dbReference>
<evidence type="ECO:0000256" key="7">
    <source>
        <dbReference type="ARBA" id="ARBA00022989"/>
    </source>
</evidence>
<proteinExistence type="predicted"/>
<keyword evidence="3 12" id="KW-0812">Transmembrane</keyword>
<protein>
    <submittedName>
        <fullName evidence="15">ICAM3</fullName>
    </submittedName>
</protein>
<dbReference type="InterPro" id="IPR013783">
    <property type="entry name" value="Ig-like_fold"/>
</dbReference>
<dbReference type="PRINTS" id="PR01473">
    <property type="entry name" value="ICAM"/>
</dbReference>
<gene>
    <name evidence="15" type="ORF">Celaphus_00003168</name>
</gene>
<comment type="subcellular location">
    <subcellularLocation>
        <location evidence="1">Membrane</location>
        <topology evidence="1">Single-pass type I membrane protein</topology>
    </subcellularLocation>
</comment>
<evidence type="ECO:0000256" key="8">
    <source>
        <dbReference type="ARBA" id="ARBA00023136"/>
    </source>
</evidence>
<evidence type="ECO:0000313" key="15">
    <source>
        <dbReference type="EMBL" id="OWK12324.1"/>
    </source>
</evidence>
<evidence type="ECO:0000256" key="11">
    <source>
        <dbReference type="ARBA" id="ARBA00023319"/>
    </source>
</evidence>
<dbReference type="FunFam" id="2.60.40.10:FF:000648">
    <property type="entry name" value="Intercellular adhesion molecule 1"/>
    <property type="match status" value="1"/>
</dbReference>
<keyword evidence="8 12" id="KW-0472">Membrane</keyword>
<sequence>MMPSGPPPRFCWTSVVFLLLACCLLSTGFPERVELAPLPLWQPVGEQLNLSCLVFGGVPRDHLTVVLLRWEEELGRQPVGKEEPAKVTFMVQPRREDHGTNFSCRSELDLRSQGLELFQNTSGPRKLRTFGEGKNCRRVDEGVAWIPRGERGRWGQGFTRGRCVVSKLLGNAPPLGFQGPILNLSEPNATEGTTVTVTCAAGPRVQVMLDGVPAAGPGQPAQLQLNATEKDDRRTFFCNATLEVDGVTLHRNRSVQLRVLYGPTIDRAKCPQRLMWKEKTMHILQCQARGNPNPQLQCLREGSKFKVPVGIPFLVLLNYSGTYSCQAASSRGMDKMLVMMDVQARNPVTVNIALGVLAILGLVTVAAASVYVFRVQRQHDIYHLRPRSTRWPLTSTQPVTVAEELS</sequence>
<dbReference type="AlphaFoldDB" id="A0A212D2K1"/>
<feature type="transmembrane region" description="Helical" evidence="12">
    <location>
        <begin position="352"/>
        <end position="373"/>
    </location>
</feature>
<evidence type="ECO:0000256" key="6">
    <source>
        <dbReference type="ARBA" id="ARBA00022889"/>
    </source>
</evidence>